<feature type="transmembrane region" description="Helical" evidence="7">
    <location>
        <begin position="50"/>
        <end position="74"/>
    </location>
</feature>
<protein>
    <recommendedName>
        <fullName evidence="8">Rhodopsin domain-containing protein</fullName>
    </recommendedName>
</protein>
<dbReference type="Pfam" id="PF20684">
    <property type="entry name" value="Fung_rhodopsin"/>
    <property type="match status" value="1"/>
</dbReference>
<sequence>MALETIWIGMTPSARNSLIAMCVLWVLFAGVLVLRVRGRMRGPGLGLDDALSIVALVLTTSTIGLNVAVFTSGVGYDFDPNSPVFPILVNNISFIMKITFSYTLVYIWALAALKLSQIALYLRVFSLELRWHVYITGSIVILWALIFNFLFIFLCDPIAQQWTVDRIGHCLDQILLLKMLILTNMITDLMIVVLPVRCVWKLQMRKTEKFAVLACFGIGLACVVISIARFILMYTIGKRDSSHLSFCDVDTDLDTDLLSNLTGTSLTTFMLCTIELMLAGLCISIPMLRPFYIQWRAKYKQSSSGHSGQASTSGPGPLRSNEARPGLYTQWLELHDKDQTHVSVSYDDNNSERKLTETQSPPDAIHVSKNWEVTHN</sequence>
<keyword evidence="2 7" id="KW-0812">Transmembrane</keyword>
<dbReference type="PANTHER" id="PTHR33048">
    <property type="entry name" value="PTH11-LIKE INTEGRAL MEMBRANE PROTEIN (AFU_ORTHOLOGUE AFUA_5G11245)"/>
    <property type="match status" value="1"/>
</dbReference>
<evidence type="ECO:0000313" key="9">
    <source>
        <dbReference type="EMBL" id="CBY02305.1"/>
    </source>
</evidence>
<dbReference type="VEuPathDB" id="FungiDB:LEMA_P010920.1"/>
<comment type="similarity">
    <text evidence="5">Belongs to the SAT4 family.</text>
</comment>
<organism evidence="9 10">
    <name type="scientific">Leptosphaeria maculans (strain JN3 / isolate v23.1.3 / race Av1-4-5-6-7-8)</name>
    <name type="common">Blackleg fungus</name>
    <name type="synonym">Phoma lingam</name>
    <dbReference type="NCBI Taxonomy" id="985895"/>
    <lineage>
        <taxon>Eukaryota</taxon>
        <taxon>Fungi</taxon>
        <taxon>Dikarya</taxon>
        <taxon>Ascomycota</taxon>
        <taxon>Pezizomycotina</taxon>
        <taxon>Dothideomycetes</taxon>
        <taxon>Pleosporomycetidae</taxon>
        <taxon>Pleosporales</taxon>
        <taxon>Pleosporineae</taxon>
        <taxon>Leptosphaeriaceae</taxon>
        <taxon>Plenodomus</taxon>
        <taxon>Plenodomus lingam/Leptosphaeria maculans species complex</taxon>
    </lineage>
</organism>
<reference evidence="10" key="1">
    <citation type="journal article" date="2011" name="Nat. Commun.">
        <title>Effector diversification within compartments of the Leptosphaeria maculans genome affected by Repeat-Induced Point mutations.</title>
        <authorList>
            <person name="Rouxel T."/>
            <person name="Grandaubert J."/>
            <person name="Hane J.K."/>
            <person name="Hoede C."/>
            <person name="van de Wouw A.P."/>
            <person name="Couloux A."/>
            <person name="Dominguez V."/>
            <person name="Anthouard V."/>
            <person name="Bally P."/>
            <person name="Bourras S."/>
            <person name="Cozijnsen A.J."/>
            <person name="Ciuffetti L.M."/>
            <person name="Degrave A."/>
            <person name="Dilmaghani A."/>
            <person name="Duret L."/>
            <person name="Fudal I."/>
            <person name="Goodwin S.B."/>
            <person name="Gout L."/>
            <person name="Glaser N."/>
            <person name="Linglin J."/>
            <person name="Kema G.H.J."/>
            <person name="Lapalu N."/>
            <person name="Lawrence C.B."/>
            <person name="May K."/>
            <person name="Meyer M."/>
            <person name="Ollivier B."/>
            <person name="Poulain J."/>
            <person name="Schoch C.L."/>
            <person name="Simon A."/>
            <person name="Spatafora J.W."/>
            <person name="Stachowiak A."/>
            <person name="Turgeon B.G."/>
            <person name="Tyler B.M."/>
            <person name="Vincent D."/>
            <person name="Weissenbach J."/>
            <person name="Amselem J."/>
            <person name="Quesneville H."/>
            <person name="Oliver R.P."/>
            <person name="Wincker P."/>
            <person name="Balesdent M.-H."/>
            <person name="Howlett B.J."/>
        </authorList>
    </citation>
    <scope>NUCLEOTIDE SEQUENCE [LARGE SCALE GENOMIC DNA]</scope>
    <source>
        <strain evidence="10">JN3 / isolate v23.1.3 / race Av1-4-5-6-7-8</strain>
    </source>
</reference>
<keyword evidence="3 7" id="KW-1133">Transmembrane helix</keyword>
<evidence type="ECO:0000256" key="6">
    <source>
        <dbReference type="SAM" id="MobiDB-lite"/>
    </source>
</evidence>
<evidence type="ECO:0000256" key="7">
    <source>
        <dbReference type="SAM" id="Phobius"/>
    </source>
</evidence>
<feature type="transmembrane region" description="Helical" evidence="7">
    <location>
        <begin position="18"/>
        <end position="38"/>
    </location>
</feature>
<name>E5ACV3_LEPMJ</name>
<keyword evidence="4 7" id="KW-0472">Membrane</keyword>
<dbReference type="EMBL" id="FP929139">
    <property type="protein sequence ID" value="CBY02305.1"/>
    <property type="molecule type" value="Genomic_DNA"/>
</dbReference>
<dbReference type="OMA" id="FLCDPIS"/>
<dbReference type="InterPro" id="IPR049326">
    <property type="entry name" value="Rhodopsin_dom_fungi"/>
</dbReference>
<evidence type="ECO:0000256" key="4">
    <source>
        <dbReference type="ARBA" id="ARBA00023136"/>
    </source>
</evidence>
<dbReference type="OrthoDB" id="5329176at2759"/>
<evidence type="ECO:0000256" key="2">
    <source>
        <dbReference type="ARBA" id="ARBA00022692"/>
    </source>
</evidence>
<dbReference type="AlphaFoldDB" id="E5ACV3"/>
<gene>
    <name evidence="9" type="ORF">LEMA_P010920.1</name>
</gene>
<feature type="transmembrane region" description="Helical" evidence="7">
    <location>
        <begin position="94"/>
        <end position="113"/>
    </location>
</feature>
<keyword evidence="10" id="KW-1185">Reference proteome</keyword>
<dbReference type="Proteomes" id="UP000002668">
    <property type="component" value="Genome"/>
</dbReference>
<dbReference type="eggNOG" id="ENOG502SIIN">
    <property type="taxonomic scope" value="Eukaryota"/>
</dbReference>
<feature type="transmembrane region" description="Helical" evidence="7">
    <location>
        <begin position="266"/>
        <end position="288"/>
    </location>
</feature>
<feature type="transmembrane region" description="Helical" evidence="7">
    <location>
        <begin position="174"/>
        <end position="198"/>
    </location>
</feature>
<dbReference type="PANTHER" id="PTHR33048:SF47">
    <property type="entry name" value="INTEGRAL MEMBRANE PROTEIN-RELATED"/>
    <property type="match status" value="1"/>
</dbReference>
<feature type="region of interest" description="Disordered" evidence="6">
    <location>
        <begin position="344"/>
        <end position="376"/>
    </location>
</feature>
<evidence type="ECO:0000256" key="3">
    <source>
        <dbReference type="ARBA" id="ARBA00022989"/>
    </source>
</evidence>
<comment type="subcellular location">
    <subcellularLocation>
        <location evidence="1">Membrane</location>
        <topology evidence="1">Multi-pass membrane protein</topology>
    </subcellularLocation>
</comment>
<accession>E5ACV3</accession>
<dbReference type="InterPro" id="IPR052337">
    <property type="entry name" value="SAT4-like"/>
</dbReference>
<feature type="transmembrane region" description="Helical" evidence="7">
    <location>
        <begin position="210"/>
        <end position="236"/>
    </location>
</feature>
<feature type="transmembrane region" description="Helical" evidence="7">
    <location>
        <begin position="133"/>
        <end position="154"/>
    </location>
</feature>
<evidence type="ECO:0000259" key="8">
    <source>
        <dbReference type="Pfam" id="PF20684"/>
    </source>
</evidence>
<feature type="domain" description="Rhodopsin" evidence="8">
    <location>
        <begin position="39"/>
        <end position="292"/>
    </location>
</feature>
<proteinExistence type="inferred from homology"/>
<dbReference type="InParanoid" id="E5ACV3"/>
<dbReference type="GO" id="GO:0016020">
    <property type="term" value="C:membrane"/>
    <property type="evidence" value="ECO:0007669"/>
    <property type="project" value="UniProtKB-SubCell"/>
</dbReference>
<evidence type="ECO:0000256" key="5">
    <source>
        <dbReference type="ARBA" id="ARBA00038359"/>
    </source>
</evidence>
<dbReference type="HOGENOM" id="CLU_028200_0_1_1"/>
<evidence type="ECO:0000256" key="1">
    <source>
        <dbReference type="ARBA" id="ARBA00004141"/>
    </source>
</evidence>
<evidence type="ECO:0000313" key="10">
    <source>
        <dbReference type="Proteomes" id="UP000002668"/>
    </source>
</evidence>